<comment type="caution">
    <text evidence="1">The sequence shown here is derived from an EMBL/GenBank/DDBJ whole genome shotgun (WGS) entry which is preliminary data.</text>
</comment>
<keyword evidence="2" id="KW-1185">Reference proteome</keyword>
<evidence type="ECO:0000313" key="2">
    <source>
        <dbReference type="Proteomes" id="UP000812966"/>
    </source>
</evidence>
<reference evidence="1" key="1">
    <citation type="submission" date="2020-04" db="EMBL/GenBank/DDBJ databases">
        <title>Analysis of mating type loci in Filobasidium floriforme.</title>
        <authorList>
            <person name="Nowrousian M."/>
        </authorList>
    </citation>
    <scope>NUCLEOTIDE SEQUENCE</scope>
    <source>
        <strain evidence="1">CBS 6242</strain>
    </source>
</reference>
<sequence length="113" mass="12520">MVLVQREIELPFCITTSLLLFLPPWPQGMTHSRNRTASPQSRSIPLKSISPNVAVTSGTISAKSNRRVTEGFVPLLRLAATLPGTRFHLACEDPGLFLSQPGYDHRSRLNVPR</sequence>
<evidence type="ECO:0000313" key="1">
    <source>
        <dbReference type="EMBL" id="KAG7527461.1"/>
    </source>
</evidence>
<dbReference type="AlphaFoldDB" id="A0A8K0JJM0"/>
<dbReference type="Proteomes" id="UP000812966">
    <property type="component" value="Unassembled WGS sequence"/>
</dbReference>
<accession>A0A8K0JJM0</accession>
<organism evidence="1 2">
    <name type="scientific">Filobasidium floriforme</name>
    <dbReference type="NCBI Taxonomy" id="5210"/>
    <lineage>
        <taxon>Eukaryota</taxon>
        <taxon>Fungi</taxon>
        <taxon>Dikarya</taxon>
        <taxon>Basidiomycota</taxon>
        <taxon>Agaricomycotina</taxon>
        <taxon>Tremellomycetes</taxon>
        <taxon>Filobasidiales</taxon>
        <taxon>Filobasidiaceae</taxon>
        <taxon>Filobasidium</taxon>
    </lineage>
</organism>
<gene>
    <name evidence="1" type="ORF">FFLO_06909</name>
</gene>
<dbReference type="EMBL" id="JABELV010000284">
    <property type="protein sequence ID" value="KAG7527461.1"/>
    <property type="molecule type" value="Genomic_DNA"/>
</dbReference>
<proteinExistence type="predicted"/>
<name>A0A8K0JJM0_9TREE</name>
<protein>
    <submittedName>
        <fullName evidence="1">Uncharacterized protein</fullName>
    </submittedName>
</protein>